<dbReference type="Pfam" id="PF01385">
    <property type="entry name" value="OrfB_IS605"/>
    <property type="match status" value="1"/>
</dbReference>
<gene>
    <name evidence="7" type="primary">tnpB</name>
    <name evidence="7" type="ORF">HXM94_00710</name>
</gene>
<evidence type="ECO:0000313" key="7">
    <source>
        <dbReference type="EMBL" id="MBF1306295.1"/>
    </source>
</evidence>
<dbReference type="SMR" id="A0A930DZC4"/>
<evidence type="ECO:0000256" key="3">
    <source>
        <dbReference type="ARBA" id="ARBA00023125"/>
    </source>
</evidence>
<dbReference type="NCBIfam" id="TIGR01766">
    <property type="entry name" value="IS200/IS605 family accessory protein TnpB-like domain"/>
    <property type="match status" value="1"/>
</dbReference>
<feature type="domain" description="Probable transposase IS891/IS1136/IS1341" evidence="5">
    <location>
        <begin position="186"/>
        <end position="283"/>
    </location>
</feature>
<evidence type="ECO:0000256" key="1">
    <source>
        <dbReference type="ARBA" id="ARBA00008761"/>
    </source>
</evidence>
<evidence type="ECO:0000313" key="8">
    <source>
        <dbReference type="Proteomes" id="UP000758611"/>
    </source>
</evidence>
<keyword evidence="2" id="KW-0815">Transposition</keyword>
<dbReference type="GO" id="GO:0003677">
    <property type="term" value="F:DNA binding"/>
    <property type="evidence" value="ECO:0007669"/>
    <property type="project" value="UniProtKB-KW"/>
</dbReference>
<name>A0A930DZC4_9FIRM</name>
<dbReference type="AlphaFoldDB" id="A0A930DZC4"/>
<evidence type="ECO:0000256" key="4">
    <source>
        <dbReference type="ARBA" id="ARBA00023172"/>
    </source>
</evidence>
<dbReference type="NCBIfam" id="NF040570">
    <property type="entry name" value="guided_TnpB"/>
    <property type="match status" value="1"/>
</dbReference>
<dbReference type="EMBL" id="JABZRE010000001">
    <property type="protein sequence ID" value="MBF1306295.1"/>
    <property type="molecule type" value="Genomic_DNA"/>
</dbReference>
<accession>A0A930DZC4</accession>
<comment type="caution">
    <text evidence="7">The sequence shown here is derived from an EMBL/GenBank/DDBJ whole genome shotgun (WGS) entry which is preliminary data.</text>
</comment>
<dbReference type="GO" id="GO:0032196">
    <property type="term" value="P:transposition"/>
    <property type="evidence" value="ECO:0007669"/>
    <property type="project" value="UniProtKB-KW"/>
</dbReference>
<dbReference type="InterPro" id="IPR010095">
    <property type="entry name" value="Cas12f1-like_TNB"/>
</dbReference>
<keyword evidence="3" id="KW-0238">DNA-binding</keyword>
<feature type="domain" description="Cas12f1-like TNB" evidence="6">
    <location>
        <begin position="304"/>
        <end position="375"/>
    </location>
</feature>
<sequence length="407" mass="47053">MNNKIVLVERHIISKKHQFFKECDRLTFLSKNLYNSTLFRQRDSFFDPNKDFLNYFKINKIFTDENNPDYRALPAKVSKQIQMIVDRSFKSFFSLYKMISNGAYSKKAKLPNYLHKVKGRMVVPYEKGSISLKEEGFVKLSKTKIKIKTLQSKKSIIGARIVPKGNHFVIEILFEKEAKPKIKSCEQRVAFIDPGMNNLMTLTSNVFHPIIYNGKVVKSINQLANKNFAKIASKQENKDSTKVKSIYSKRNNRIDYLFHKITSHLVNHLVSNNVGLLIFGHNKGQKQDINLGKKTNQNFVSIPFYKLISIIKYKCELNGIEFLENEESYTSKTSFLDLEPIQKSDNYVGKRVKRGLFKTKGGKLINADVNGSLNIGRKALFKLNLYNDNLHQQLVDFMVNPKKITIK</sequence>
<organism evidence="7 8">
    <name type="scientific">Parvimonas micra</name>
    <dbReference type="NCBI Taxonomy" id="33033"/>
    <lineage>
        <taxon>Bacteria</taxon>
        <taxon>Bacillati</taxon>
        <taxon>Bacillota</taxon>
        <taxon>Tissierellia</taxon>
        <taxon>Tissierellales</taxon>
        <taxon>Peptoniphilaceae</taxon>
        <taxon>Parvimonas</taxon>
    </lineage>
</organism>
<proteinExistence type="inferred from homology"/>
<dbReference type="InterPro" id="IPR001959">
    <property type="entry name" value="Transposase"/>
</dbReference>
<dbReference type="Pfam" id="PF07282">
    <property type="entry name" value="Cas12f1-like_TNB"/>
    <property type="match status" value="1"/>
</dbReference>
<protein>
    <submittedName>
        <fullName evidence="7">IS200/IS605 family element transposase accessory protein TnpB</fullName>
    </submittedName>
</protein>
<evidence type="ECO:0000256" key="2">
    <source>
        <dbReference type="ARBA" id="ARBA00022578"/>
    </source>
</evidence>
<dbReference type="GO" id="GO:0006310">
    <property type="term" value="P:DNA recombination"/>
    <property type="evidence" value="ECO:0007669"/>
    <property type="project" value="UniProtKB-KW"/>
</dbReference>
<evidence type="ECO:0000259" key="5">
    <source>
        <dbReference type="Pfam" id="PF01385"/>
    </source>
</evidence>
<keyword evidence="4" id="KW-0233">DNA recombination</keyword>
<dbReference type="Proteomes" id="UP000758611">
    <property type="component" value="Unassembled WGS sequence"/>
</dbReference>
<evidence type="ECO:0000259" key="6">
    <source>
        <dbReference type="Pfam" id="PF07282"/>
    </source>
</evidence>
<reference evidence="7" key="1">
    <citation type="submission" date="2020-04" db="EMBL/GenBank/DDBJ databases">
        <title>Deep metagenomics examines the oral microbiome during advanced dental caries in children, revealing novel taxa and co-occurrences with host molecules.</title>
        <authorList>
            <person name="Baker J.L."/>
            <person name="Morton J.T."/>
            <person name="Dinis M."/>
            <person name="Alvarez R."/>
            <person name="Tran N.C."/>
            <person name="Knight R."/>
            <person name="Edlund A."/>
        </authorList>
    </citation>
    <scope>NUCLEOTIDE SEQUENCE</scope>
    <source>
        <strain evidence="7">JCVI_23_bin.11</strain>
    </source>
</reference>
<comment type="similarity">
    <text evidence="1">In the C-terminal section; belongs to the transposase 35 family.</text>
</comment>
<dbReference type="RefSeq" id="WP_278476765.1">
    <property type="nucleotide sequence ID" value="NZ_JABZRE010000001.1"/>
</dbReference>